<dbReference type="InterPro" id="IPR003750">
    <property type="entry name" value="Put_MeTrfase-C9orf114-like"/>
</dbReference>
<gene>
    <name evidence="3" type="primary">ymr310C</name>
</gene>
<dbReference type="InterPro" id="IPR029026">
    <property type="entry name" value="tRNA_m1G_MTases_N"/>
</dbReference>
<reference evidence="3" key="1">
    <citation type="journal article" date="2004" name="Proc. Natl. Acad. Sci. U.S.A.">
        <title>Evolution of the MAT locus and its Ho endonuclease in yeast species.</title>
        <authorList>
            <person name="Butler G."/>
            <person name="Kenny C."/>
            <person name="Fagan A."/>
            <person name="Kurischko C."/>
            <person name="Gaillardin C."/>
            <person name="Wolfe K.H."/>
        </authorList>
    </citation>
    <scope>NUCLEOTIDE SEQUENCE</scope>
    <source>
        <strain evidence="3">CBS 2170</strain>
    </source>
</reference>
<dbReference type="InterPro" id="IPR029028">
    <property type="entry name" value="Alpha/beta_knot_MTases"/>
</dbReference>
<dbReference type="AlphaFoldDB" id="Q707Z9"/>
<proteinExistence type="inferred from homology"/>
<feature type="region of interest" description="Disordered" evidence="2">
    <location>
        <begin position="34"/>
        <end position="57"/>
    </location>
</feature>
<organism evidence="3">
    <name type="scientific">Nakaseomyces delphensis</name>
    <name type="common">Yeast</name>
    <name type="synonym">Kluyveromyces delphensis</name>
    <dbReference type="NCBI Taxonomy" id="51657"/>
    <lineage>
        <taxon>Eukaryota</taxon>
        <taxon>Fungi</taxon>
        <taxon>Dikarya</taxon>
        <taxon>Ascomycota</taxon>
        <taxon>Saccharomycotina</taxon>
        <taxon>Saccharomycetes</taxon>
        <taxon>Saccharomycetales</taxon>
        <taxon>Saccharomycetaceae</taxon>
        <taxon>Nakaseomyces</taxon>
    </lineage>
</organism>
<dbReference type="EMBL" id="AJ617303">
    <property type="protein sequence ID" value="CAE84402.1"/>
    <property type="molecule type" value="Genomic_DNA"/>
</dbReference>
<feature type="non-terminal residue" evidence="3">
    <location>
        <position position="112"/>
    </location>
</feature>
<dbReference type="GO" id="GO:0032259">
    <property type="term" value="P:methylation"/>
    <property type="evidence" value="ECO:0007669"/>
    <property type="project" value="UniProtKB-ARBA"/>
</dbReference>
<dbReference type="Pfam" id="PF02598">
    <property type="entry name" value="Methyltrn_RNA_3"/>
    <property type="match status" value="1"/>
</dbReference>
<dbReference type="SUPFAM" id="SSF75217">
    <property type="entry name" value="alpha/beta knot"/>
    <property type="match status" value="1"/>
</dbReference>
<sequence>MNSCITLLCFRWQDKIGLLEYNAVYDRMAEKRKLDQSGNAGGKAGRKAGVKKMDSKPAKKVLKVSNKLLNHAVCIPTSVLDGCSNLSQITYVAYQLGRTLTLFNVAEVVVLD</sequence>
<evidence type="ECO:0000256" key="1">
    <source>
        <dbReference type="ARBA" id="ARBA00009841"/>
    </source>
</evidence>
<evidence type="ECO:0000313" key="3">
    <source>
        <dbReference type="EMBL" id="CAE84402.1"/>
    </source>
</evidence>
<evidence type="ECO:0000256" key="2">
    <source>
        <dbReference type="SAM" id="MobiDB-lite"/>
    </source>
</evidence>
<protein>
    <submittedName>
        <fullName evidence="3">Uncharacterized protein ymr310C</fullName>
    </submittedName>
</protein>
<dbReference type="Gene3D" id="3.40.1280.10">
    <property type="match status" value="1"/>
</dbReference>
<name>Q707Z9_NAKDE</name>
<accession>Q707Z9</accession>
<comment type="similarity">
    <text evidence="1">Belongs to the class IV-like SAM-binding methyltransferase superfamily.</text>
</comment>